<name>A0A077LYQ5_9MICO</name>
<keyword evidence="3" id="KW-0472">Membrane</keyword>
<dbReference type="EMBL" id="CAJB01000160">
    <property type="protein sequence ID" value="CCH78037.1"/>
    <property type="molecule type" value="Genomic_DNA"/>
</dbReference>
<feature type="transmembrane region" description="Helical" evidence="3">
    <location>
        <begin position="42"/>
        <end position="58"/>
    </location>
</feature>
<dbReference type="InterPro" id="IPR050882">
    <property type="entry name" value="Prepilin_peptidase/N-MTase"/>
</dbReference>
<dbReference type="PRINTS" id="PR00864">
    <property type="entry name" value="PREPILNPTASE"/>
</dbReference>
<evidence type="ECO:0000259" key="4">
    <source>
        <dbReference type="Pfam" id="PF01478"/>
    </source>
</evidence>
<keyword evidence="6" id="KW-1185">Reference proteome</keyword>
<evidence type="ECO:0000313" key="6">
    <source>
        <dbReference type="Proteomes" id="UP000035721"/>
    </source>
</evidence>
<feature type="transmembrane region" description="Helical" evidence="3">
    <location>
        <begin position="6"/>
        <end position="22"/>
    </location>
</feature>
<dbReference type="GO" id="GO:0005886">
    <property type="term" value="C:plasma membrane"/>
    <property type="evidence" value="ECO:0007669"/>
    <property type="project" value="TreeGrafter"/>
</dbReference>
<organism evidence="5 6">
    <name type="scientific">Nostocoides japonicum T1-X7</name>
    <dbReference type="NCBI Taxonomy" id="1194083"/>
    <lineage>
        <taxon>Bacteria</taxon>
        <taxon>Bacillati</taxon>
        <taxon>Actinomycetota</taxon>
        <taxon>Actinomycetes</taxon>
        <taxon>Micrococcales</taxon>
        <taxon>Intrasporangiaceae</taxon>
        <taxon>Nostocoides</taxon>
    </lineage>
</organism>
<keyword evidence="3" id="KW-1133">Transmembrane helix</keyword>
<evidence type="ECO:0000256" key="2">
    <source>
        <dbReference type="RuleBase" id="RU003793"/>
    </source>
</evidence>
<gene>
    <name evidence="5" type="ORF">BN12_2420020</name>
</gene>
<dbReference type="RefSeq" id="WP_053080100.1">
    <property type="nucleotide sequence ID" value="NZ_HF570958.1"/>
</dbReference>
<reference evidence="5 6" key="1">
    <citation type="journal article" date="2013" name="ISME J.">
        <title>A metabolic model for members of the genus Tetrasphaera involved in enhanced biological phosphorus removal.</title>
        <authorList>
            <person name="Kristiansen R."/>
            <person name="Nguyen H.T.T."/>
            <person name="Saunders A.M."/>
            <person name="Nielsen J.L."/>
            <person name="Wimmer R."/>
            <person name="Le V.Q."/>
            <person name="McIlroy S.J."/>
            <person name="Petrovski S."/>
            <person name="Seviour R.J."/>
            <person name="Calteau A."/>
            <person name="Nielsen K.L."/>
            <person name="Nielsen P.H."/>
        </authorList>
    </citation>
    <scope>NUCLEOTIDE SEQUENCE [LARGE SCALE GENOMIC DNA]</scope>
    <source>
        <strain evidence="5 6">T1-X7</strain>
    </source>
</reference>
<dbReference type="InterPro" id="IPR000045">
    <property type="entry name" value="Prepilin_IV_endopep_pep"/>
</dbReference>
<dbReference type="Proteomes" id="UP000035721">
    <property type="component" value="Unassembled WGS sequence"/>
</dbReference>
<dbReference type="Gene3D" id="1.20.120.1220">
    <property type="match status" value="1"/>
</dbReference>
<dbReference type="InterPro" id="IPR014032">
    <property type="entry name" value="Peptidase_A24A_bac"/>
</dbReference>
<dbReference type="GO" id="GO:0006465">
    <property type="term" value="P:signal peptide processing"/>
    <property type="evidence" value="ECO:0007669"/>
    <property type="project" value="TreeGrafter"/>
</dbReference>
<comment type="similarity">
    <text evidence="1 2">Belongs to the peptidase A24 family.</text>
</comment>
<feature type="domain" description="Prepilin type IV endopeptidase peptidase" evidence="4">
    <location>
        <begin position="77"/>
        <end position="182"/>
    </location>
</feature>
<dbReference type="PANTHER" id="PTHR30487:SF0">
    <property type="entry name" value="PREPILIN LEADER PEPTIDASE_N-METHYLTRANSFERASE-RELATED"/>
    <property type="match status" value="1"/>
</dbReference>
<dbReference type="PANTHER" id="PTHR30487">
    <property type="entry name" value="TYPE 4 PREPILIN-LIKE PROTEINS LEADER PEPTIDE-PROCESSING ENZYME"/>
    <property type="match status" value="1"/>
</dbReference>
<dbReference type="Pfam" id="PF01478">
    <property type="entry name" value="Peptidase_A24"/>
    <property type="match status" value="1"/>
</dbReference>
<feature type="transmembrane region" description="Helical" evidence="3">
    <location>
        <begin position="118"/>
        <end position="139"/>
    </location>
</feature>
<keyword evidence="3" id="KW-0812">Transmembrane</keyword>
<evidence type="ECO:0000313" key="5">
    <source>
        <dbReference type="EMBL" id="CCH78037.1"/>
    </source>
</evidence>
<feature type="transmembrane region" description="Helical" evidence="3">
    <location>
        <begin position="198"/>
        <end position="215"/>
    </location>
</feature>
<dbReference type="AlphaFoldDB" id="A0A077LYQ5"/>
<feature type="transmembrane region" description="Helical" evidence="3">
    <location>
        <begin position="160"/>
        <end position="186"/>
    </location>
</feature>
<protein>
    <recommendedName>
        <fullName evidence="4">Prepilin type IV endopeptidase peptidase domain-containing protein</fullName>
    </recommendedName>
</protein>
<evidence type="ECO:0000256" key="3">
    <source>
        <dbReference type="SAM" id="Phobius"/>
    </source>
</evidence>
<dbReference type="GO" id="GO:0004190">
    <property type="term" value="F:aspartic-type endopeptidase activity"/>
    <property type="evidence" value="ECO:0007669"/>
    <property type="project" value="InterPro"/>
</dbReference>
<dbReference type="STRING" id="1194083.BN12_2420020"/>
<feature type="transmembrane region" description="Helical" evidence="3">
    <location>
        <begin position="94"/>
        <end position="112"/>
    </location>
</feature>
<proteinExistence type="inferred from homology"/>
<sequence>MTAGLVTLVLACLPAYLLWRRLNLRAYRRAEDIGRRRRRHEWVLVALPLAAALLVDGLSEHWPVVVAVAYAVPLVPLTALAAVDRDVHRLPDRLTLPLAGLAVLVVAVASAATGDWSAAVRAVLSGTALAGILLVLLLASPGSGGLGLGDVKLSFGLGVLLGWFGWVVLFGGVCLAFLAASVWATALVVTRRATRRTAIAFGPFLALGTWLALLGA</sequence>
<comment type="caution">
    <text evidence="5">The sequence shown here is derived from an EMBL/GenBank/DDBJ whole genome shotgun (WGS) entry which is preliminary data.</text>
</comment>
<evidence type="ECO:0000256" key="1">
    <source>
        <dbReference type="ARBA" id="ARBA00005801"/>
    </source>
</evidence>
<accession>A0A077LYQ5</accession>